<accession>A0A3P7HY56</accession>
<gene>
    <name evidence="3" type="ORF">SVUK_LOCUS989</name>
</gene>
<dbReference type="Proteomes" id="UP000270094">
    <property type="component" value="Unassembled WGS sequence"/>
</dbReference>
<sequence>MMRNRDGFKAQSLEICEGSFQQPLDGVLGMAFGELSSRGAPPIFERAWKLGIVDPIFTFYMKRGDGYNAKGDFGGVVTYGGIDRENCGDVIAYEPLVTATYWKFRMNGFSIGNYSAKSSYVVISDTGSSFIGAGHEEADKIAKAFNAKVAFSFSNQSKLFSFAFPSYKNHSVTQYCVRKIFKIAS</sequence>
<dbReference type="PANTHER" id="PTHR47966">
    <property type="entry name" value="BETA-SITE APP-CLEAVING ENZYME, ISOFORM A-RELATED"/>
    <property type="match status" value="1"/>
</dbReference>
<dbReference type="Gene3D" id="2.60.40.1960">
    <property type="match status" value="1"/>
</dbReference>
<dbReference type="InterPro" id="IPR021109">
    <property type="entry name" value="Peptidase_aspartic_dom_sf"/>
</dbReference>
<dbReference type="GO" id="GO:0004190">
    <property type="term" value="F:aspartic-type endopeptidase activity"/>
    <property type="evidence" value="ECO:0007669"/>
    <property type="project" value="InterPro"/>
</dbReference>
<evidence type="ECO:0000313" key="3">
    <source>
        <dbReference type="EMBL" id="VDM65991.1"/>
    </source>
</evidence>
<dbReference type="InterPro" id="IPR001461">
    <property type="entry name" value="Aspartic_peptidase_A1"/>
</dbReference>
<dbReference type="InterPro" id="IPR033121">
    <property type="entry name" value="PEPTIDASE_A1"/>
</dbReference>
<dbReference type="Pfam" id="PF00026">
    <property type="entry name" value="Asp"/>
    <property type="match status" value="1"/>
</dbReference>
<reference evidence="3 4" key="1">
    <citation type="submission" date="2018-11" db="EMBL/GenBank/DDBJ databases">
        <authorList>
            <consortium name="Pathogen Informatics"/>
        </authorList>
    </citation>
    <scope>NUCLEOTIDE SEQUENCE [LARGE SCALE GENOMIC DNA]</scope>
</reference>
<dbReference type="GO" id="GO:0006508">
    <property type="term" value="P:proteolysis"/>
    <property type="evidence" value="ECO:0007669"/>
    <property type="project" value="InterPro"/>
</dbReference>
<name>A0A3P7HY56_STRVU</name>
<proteinExistence type="inferred from homology"/>
<dbReference type="PROSITE" id="PS51767">
    <property type="entry name" value="PEPTIDASE_A1"/>
    <property type="match status" value="1"/>
</dbReference>
<dbReference type="CDD" id="cd05471">
    <property type="entry name" value="pepsin_like"/>
    <property type="match status" value="1"/>
</dbReference>
<evidence type="ECO:0000313" key="4">
    <source>
        <dbReference type="Proteomes" id="UP000270094"/>
    </source>
</evidence>
<keyword evidence="4" id="KW-1185">Reference proteome</keyword>
<dbReference type="OrthoDB" id="5859701at2759"/>
<feature type="domain" description="Peptidase A1" evidence="2">
    <location>
        <begin position="1"/>
        <end position="185"/>
    </location>
</feature>
<dbReference type="Gene3D" id="2.40.70.10">
    <property type="entry name" value="Acid Proteases"/>
    <property type="match status" value="2"/>
</dbReference>
<evidence type="ECO:0000256" key="1">
    <source>
        <dbReference type="ARBA" id="ARBA00007447"/>
    </source>
</evidence>
<dbReference type="PANTHER" id="PTHR47966:SF45">
    <property type="entry name" value="PEPTIDASE A1 DOMAIN-CONTAINING PROTEIN"/>
    <property type="match status" value="1"/>
</dbReference>
<dbReference type="AlphaFoldDB" id="A0A3P7HY56"/>
<dbReference type="GO" id="GO:0005764">
    <property type="term" value="C:lysosome"/>
    <property type="evidence" value="ECO:0007669"/>
    <property type="project" value="TreeGrafter"/>
</dbReference>
<organism evidence="3 4">
    <name type="scientific">Strongylus vulgaris</name>
    <name type="common">Blood worm</name>
    <dbReference type="NCBI Taxonomy" id="40348"/>
    <lineage>
        <taxon>Eukaryota</taxon>
        <taxon>Metazoa</taxon>
        <taxon>Ecdysozoa</taxon>
        <taxon>Nematoda</taxon>
        <taxon>Chromadorea</taxon>
        <taxon>Rhabditida</taxon>
        <taxon>Rhabditina</taxon>
        <taxon>Rhabditomorpha</taxon>
        <taxon>Strongyloidea</taxon>
        <taxon>Strongylidae</taxon>
        <taxon>Strongylus</taxon>
    </lineage>
</organism>
<protein>
    <recommendedName>
        <fullName evidence="2">Peptidase A1 domain-containing protein</fullName>
    </recommendedName>
</protein>
<comment type="similarity">
    <text evidence="1">Belongs to the peptidase A1 family.</text>
</comment>
<dbReference type="SUPFAM" id="SSF50630">
    <property type="entry name" value="Acid proteases"/>
    <property type="match status" value="1"/>
</dbReference>
<dbReference type="EMBL" id="UYYB01001826">
    <property type="protein sequence ID" value="VDM65991.1"/>
    <property type="molecule type" value="Genomic_DNA"/>
</dbReference>
<evidence type="ECO:0000259" key="2">
    <source>
        <dbReference type="PROSITE" id="PS51767"/>
    </source>
</evidence>
<dbReference type="InterPro" id="IPR034164">
    <property type="entry name" value="Pepsin-like_dom"/>
</dbReference>